<evidence type="ECO:0000313" key="2">
    <source>
        <dbReference type="WBParaSite" id="JU765_v2.g13207.t1"/>
    </source>
</evidence>
<evidence type="ECO:0000313" key="1">
    <source>
        <dbReference type="Proteomes" id="UP000887576"/>
    </source>
</evidence>
<proteinExistence type="predicted"/>
<reference evidence="2" key="1">
    <citation type="submission" date="2022-11" db="UniProtKB">
        <authorList>
            <consortium name="WormBaseParasite"/>
        </authorList>
    </citation>
    <scope>IDENTIFICATION</scope>
</reference>
<protein>
    <submittedName>
        <fullName evidence="2">Checkpoint protein</fullName>
    </submittedName>
</protein>
<name>A0AC34Q5I6_9BILA</name>
<dbReference type="WBParaSite" id="JU765_v2.g13207.t1">
    <property type="protein sequence ID" value="JU765_v2.g13207.t1"/>
    <property type="gene ID" value="JU765_v2.g13207"/>
</dbReference>
<dbReference type="Proteomes" id="UP000887576">
    <property type="component" value="Unplaced"/>
</dbReference>
<organism evidence="1 2">
    <name type="scientific">Panagrolaimus sp. JU765</name>
    <dbReference type="NCBI Taxonomy" id="591449"/>
    <lineage>
        <taxon>Eukaryota</taxon>
        <taxon>Metazoa</taxon>
        <taxon>Ecdysozoa</taxon>
        <taxon>Nematoda</taxon>
        <taxon>Chromadorea</taxon>
        <taxon>Rhabditida</taxon>
        <taxon>Tylenchina</taxon>
        <taxon>Panagrolaimomorpha</taxon>
        <taxon>Panagrolaimoidea</taxon>
        <taxon>Panagrolaimidae</taxon>
        <taxon>Panagrolaimus</taxon>
    </lineage>
</organism>
<accession>A0AC34Q5I6</accession>
<sequence length="271" mass="30939">MKFTAVIDDSKSVEAVKNAMAIASKYSTSTKFTILLTSSGWSFICAVPVQSGHYIELKLGEKEVFSKFNFEGHSEKMDFIVFSISRIHFAQLFQQNSHVIKFKLCTRHKSPHLSVDLKTIGISSLIPVNFLFEFGEDYIAPTIKEDCLAICATPLPTVIKTLSALSQLKIDEIYLSMYQAGKIKFSADSDHSTYKLILSDLEILDESTLQEDIRSARFDLRMLQQFFTSLPQDEEKFFMRMSADGLLQILFKYKYVTTSLVTRCHREIEED</sequence>